<dbReference type="RefSeq" id="WP_155148327.1">
    <property type="nucleotide sequence ID" value="NZ_JACOPQ010000012.1"/>
</dbReference>
<dbReference type="InterPro" id="IPR000847">
    <property type="entry name" value="LysR_HTH_N"/>
</dbReference>
<dbReference type="GO" id="GO:0000976">
    <property type="term" value="F:transcription cis-regulatory region binding"/>
    <property type="evidence" value="ECO:0007669"/>
    <property type="project" value="TreeGrafter"/>
</dbReference>
<dbReference type="PANTHER" id="PTHR30126">
    <property type="entry name" value="HTH-TYPE TRANSCRIPTIONAL REGULATOR"/>
    <property type="match status" value="1"/>
</dbReference>
<reference evidence="6" key="1">
    <citation type="submission" date="2020-08" db="EMBL/GenBank/DDBJ databases">
        <title>Genome public.</title>
        <authorList>
            <person name="Liu C."/>
            <person name="Sun Q."/>
        </authorList>
    </citation>
    <scope>NUCLEOTIDE SEQUENCE</scope>
    <source>
        <strain evidence="6">NSJ-52</strain>
    </source>
</reference>
<dbReference type="Proteomes" id="UP000607645">
    <property type="component" value="Unassembled WGS sequence"/>
</dbReference>
<dbReference type="InterPro" id="IPR036390">
    <property type="entry name" value="WH_DNA-bd_sf"/>
</dbReference>
<dbReference type="Pfam" id="PF00126">
    <property type="entry name" value="HTH_1"/>
    <property type="match status" value="1"/>
</dbReference>
<dbReference type="Pfam" id="PF03466">
    <property type="entry name" value="LysR_substrate"/>
    <property type="match status" value="1"/>
</dbReference>
<proteinExistence type="inferred from homology"/>
<organism evidence="6 7">
    <name type="scientific">Lawsonibacter faecis</name>
    <dbReference type="NCBI Taxonomy" id="2763052"/>
    <lineage>
        <taxon>Bacteria</taxon>
        <taxon>Bacillati</taxon>
        <taxon>Bacillota</taxon>
        <taxon>Clostridia</taxon>
        <taxon>Eubacteriales</taxon>
        <taxon>Oscillospiraceae</taxon>
        <taxon>Lawsonibacter</taxon>
    </lineage>
</organism>
<keyword evidence="2" id="KW-0805">Transcription regulation</keyword>
<feature type="domain" description="HTH lysR-type" evidence="5">
    <location>
        <begin position="1"/>
        <end position="58"/>
    </location>
</feature>
<evidence type="ECO:0000313" key="7">
    <source>
        <dbReference type="Proteomes" id="UP000607645"/>
    </source>
</evidence>
<dbReference type="GO" id="GO:0003700">
    <property type="term" value="F:DNA-binding transcription factor activity"/>
    <property type="evidence" value="ECO:0007669"/>
    <property type="project" value="InterPro"/>
</dbReference>
<dbReference type="SUPFAM" id="SSF46785">
    <property type="entry name" value="Winged helix' DNA-binding domain"/>
    <property type="match status" value="1"/>
</dbReference>
<evidence type="ECO:0000259" key="5">
    <source>
        <dbReference type="PROSITE" id="PS50931"/>
    </source>
</evidence>
<dbReference type="PROSITE" id="PS50931">
    <property type="entry name" value="HTH_LYSR"/>
    <property type="match status" value="1"/>
</dbReference>
<evidence type="ECO:0000256" key="4">
    <source>
        <dbReference type="ARBA" id="ARBA00023163"/>
    </source>
</evidence>
<dbReference type="EMBL" id="JACOPQ010000012">
    <property type="protein sequence ID" value="MBC5738142.1"/>
    <property type="molecule type" value="Genomic_DNA"/>
</dbReference>
<sequence length="314" mass="34871">MRTEYLEYLLEVARTKSISAAAKKLFIGQTTLSAIINSVENELNVKIFQRTHRGVALTAHGERVIAIAEEMVENNRQLLNLFADTEPTRRNIPLVAYPSACSILSLYLTARLRACRDEPTLSMREVMSTKVVSSVANGMANIGVGASARHEFFNSQYSAHNNGFTFEPVYTDHFCLCVSRTSHLAGNASADVSELTEEHLAVTDSHPISSTSSVGGILKYVRRFSVFNSMEVIKKAVLAENMVAVLPRLSYYEDPHVASGDLRLLGLTGFETELSNFLVLNEKGGLNTQEKRLVGFIRDFYRELEEREKQGALA</sequence>
<evidence type="ECO:0000313" key="6">
    <source>
        <dbReference type="EMBL" id="MBC5738142.1"/>
    </source>
</evidence>
<dbReference type="Gene3D" id="1.10.10.10">
    <property type="entry name" value="Winged helix-like DNA-binding domain superfamily/Winged helix DNA-binding domain"/>
    <property type="match status" value="1"/>
</dbReference>
<protein>
    <submittedName>
        <fullName evidence="6">LysR family transcriptional regulator</fullName>
    </submittedName>
</protein>
<evidence type="ECO:0000256" key="3">
    <source>
        <dbReference type="ARBA" id="ARBA00023125"/>
    </source>
</evidence>
<dbReference type="InterPro" id="IPR005119">
    <property type="entry name" value="LysR_subst-bd"/>
</dbReference>
<evidence type="ECO:0000256" key="1">
    <source>
        <dbReference type="ARBA" id="ARBA00009437"/>
    </source>
</evidence>
<dbReference type="InterPro" id="IPR036388">
    <property type="entry name" value="WH-like_DNA-bd_sf"/>
</dbReference>
<dbReference type="PANTHER" id="PTHR30126:SF40">
    <property type="entry name" value="HTH-TYPE TRANSCRIPTIONAL REGULATOR GLTR"/>
    <property type="match status" value="1"/>
</dbReference>
<comment type="caution">
    <text evidence="6">The sequence shown here is derived from an EMBL/GenBank/DDBJ whole genome shotgun (WGS) entry which is preliminary data.</text>
</comment>
<name>A0A8J6J8U7_9FIRM</name>
<keyword evidence="3" id="KW-0238">DNA-binding</keyword>
<keyword evidence="4" id="KW-0804">Transcription</keyword>
<keyword evidence="7" id="KW-1185">Reference proteome</keyword>
<dbReference type="AlphaFoldDB" id="A0A8J6J8U7"/>
<evidence type="ECO:0000256" key="2">
    <source>
        <dbReference type="ARBA" id="ARBA00023015"/>
    </source>
</evidence>
<accession>A0A8J6J8U7</accession>
<dbReference type="SUPFAM" id="SSF53850">
    <property type="entry name" value="Periplasmic binding protein-like II"/>
    <property type="match status" value="1"/>
</dbReference>
<dbReference type="Gene3D" id="3.40.190.10">
    <property type="entry name" value="Periplasmic binding protein-like II"/>
    <property type="match status" value="2"/>
</dbReference>
<gene>
    <name evidence="6" type="ORF">H8S62_14105</name>
</gene>
<comment type="similarity">
    <text evidence="1">Belongs to the LysR transcriptional regulatory family.</text>
</comment>